<dbReference type="SMART" id="SM00426">
    <property type="entry name" value="TEA"/>
    <property type="match status" value="1"/>
</dbReference>
<dbReference type="PROSITE" id="PS51088">
    <property type="entry name" value="TEA_2"/>
    <property type="match status" value="1"/>
</dbReference>
<feature type="region of interest" description="Disordered" evidence="3">
    <location>
        <begin position="111"/>
        <end position="165"/>
    </location>
</feature>
<organism evidence="5 6">
    <name type="scientific">Pyrrhoderma noxium</name>
    <dbReference type="NCBI Taxonomy" id="2282107"/>
    <lineage>
        <taxon>Eukaryota</taxon>
        <taxon>Fungi</taxon>
        <taxon>Dikarya</taxon>
        <taxon>Basidiomycota</taxon>
        <taxon>Agaricomycotina</taxon>
        <taxon>Agaricomycetes</taxon>
        <taxon>Hymenochaetales</taxon>
        <taxon>Hymenochaetaceae</taxon>
        <taxon>Pyrrhoderma</taxon>
    </lineage>
</organism>
<dbReference type="GO" id="GO:0003700">
    <property type="term" value="F:DNA-binding transcription factor activity"/>
    <property type="evidence" value="ECO:0007669"/>
    <property type="project" value="InterPro"/>
</dbReference>
<dbReference type="InterPro" id="IPR000818">
    <property type="entry name" value="TEA/ATTS_dom"/>
</dbReference>
<proteinExistence type="inferred from homology"/>
<feature type="compositionally biased region" description="Basic and acidic residues" evidence="3">
    <location>
        <begin position="122"/>
        <end position="131"/>
    </location>
</feature>
<feature type="compositionally biased region" description="Polar residues" evidence="3">
    <location>
        <begin position="148"/>
        <end position="165"/>
    </location>
</feature>
<keyword evidence="6" id="KW-1185">Reference proteome</keyword>
<evidence type="ECO:0000256" key="3">
    <source>
        <dbReference type="SAM" id="MobiDB-lite"/>
    </source>
</evidence>
<feature type="compositionally biased region" description="Polar residues" evidence="3">
    <location>
        <begin position="502"/>
        <end position="514"/>
    </location>
</feature>
<feature type="domain" description="TEA" evidence="4">
    <location>
        <begin position="26"/>
        <end position="98"/>
    </location>
</feature>
<dbReference type="Proteomes" id="UP000217199">
    <property type="component" value="Unassembled WGS sequence"/>
</dbReference>
<dbReference type="AlphaFoldDB" id="A0A286UUP2"/>
<feature type="DNA-binding region" description="TEA" evidence="2">
    <location>
        <begin position="26"/>
        <end position="98"/>
    </location>
</feature>
<dbReference type="OrthoDB" id="10006572at2759"/>
<sequence length="544" mass="60059">MPDYIRRPFIPADDALPQRRHRKMLKDGSSEVWPEEAENIFLDGLREYWNSPCANWNKGRSRWRNSFLVEYLRSKGIERSKKQVASHIQVLRNMWKGHKLFPLVAGPEELEEQGGSMQDGYDPVRRVDIRGGSHSPTRSRRRHSVSSMATRLSPPSTPSSYDSEFSESALNSAGAHNLKFSPLFSNHSMPSIKTEHHQSPRALLYEPSSLHVVPEHAYDQNVIPSQSINQVIGFRLCPHGLDANYNFVDVEALPNGPITPTSPTSNLHSQFPVTPSVFTRVSLQFKLYIPEEAGMPKMTGFLGTVYFASPVSSTTTEVFTRVFSNKTLIREESHPLIPANNLPESGFRTDEFKGYPALLPESTLSQCGWVGLGANSKIVITQTIKVDGEVILALMYDILGSPSPGPAPCSQLVRWKKHADPSVYSQANGHKQFTTVQRQLTPPPSAGNQLSHVLPMQYMPYQHQPIPSTIAQSAPGVIPTSSYSAGISSSFPQSPPLLTRSLSCGTASSFGQGTQAPAQPPQYSPIEASSYQLYGHPAGLLLDM</sequence>
<accession>A0A286UUP2</accession>
<evidence type="ECO:0000313" key="6">
    <source>
        <dbReference type="Proteomes" id="UP000217199"/>
    </source>
</evidence>
<evidence type="ECO:0000259" key="4">
    <source>
        <dbReference type="PROSITE" id="PS51088"/>
    </source>
</evidence>
<dbReference type="STRING" id="2282107.A0A286UUP2"/>
<name>A0A286UUP2_9AGAM</name>
<dbReference type="Pfam" id="PF01285">
    <property type="entry name" value="TEA"/>
    <property type="match status" value="1"/>
</dbReference>
<reference evidence="5 6" key="1">
    <citation type="journal article" date="2017" name="Mol. Ecol.">
        <title>Comparative and population genomic landscape of Phellinus noxius: A hypervariable fungus causing root rot in trees.</title>
        <authorList>
            <person name="Chung C.L."/>
            <person name="Lee T.J."/>
            <person name="Akiba M."/>
            <person name="Lee H.H."/>
            <person name="Kuo T.H."/>
            <person name="Liu D."/>
            <person name="Ke H.M."/>
            <person name="Yokoi T."/>
            <person name="Roa M.B."/>
            <person name="Lu M.J."/>
            <person name="Chang Y.Y."/>
            <person name="Ann P.J."/>
            <person name="Tsai J.N."/>
            <person name="Chen C.Y."/>
            <person name="Tzean S.S."/>
            <person name="Ota Y."/>
            <person name="Hattori T."/>
            <person name="Sahashi N."/>
            <person name="Liou R.F."/>
            <person name="Kikuchi T."/>
            <person name="Tsai I.J."/>
        </authorList>
    </citation>
    <scope>NUCLEOTIDE SEQUENCE [LARGE SCALE GENOMIC DNA]</scope>
    <source>
        <strain evidence="5 6">FFPRI411160</strain>
    </source>
</reference>
<protein>
    <recommendedName>
        <fullName evidence="4">TEA domain-containing protein</fullName>
    </recommendedName>
</protein>
<dbReference type="InterPro" id="IPR038096">
    <property type="entry name" value="TEA/ATTS_sf"/>
</dbReference>
<comment type="similarity">
    <text evidence="1">Belongs to the TEC1 family.</text>
</comment>
<evidence type="ECO:0000256" key="1">
    <source>
        <dbReference type="ARBA" id="ARBA00008421"/>
    </source>
</evidence>
<feature type="region of interest" description="Disordered" evidence="3">
    <location>
        <begin position="502"/>
        <end position="524"/>
    </location>
</feature>
<comment type="caution">
    <text evidence="5">The sequence shown here is derived from an EMBL/GenBank/DDBJ whole genome shotgun (WGS) entry which is preliminary data.</text>
</comment>
<dbReference type="Gene3D" id="6.10.20.40">
    <property type="entry name" value="TEA/ATTS domain"/>
    <property type="match status" value="1"/>
</dbReference>
<dbReference type="EMBL" id="NBII01000001">
    <property type="protein sequence ID" value="PAV23212.1"/>
    <property type="molecule type" value="Genomic_DNA"/>
</dbReference>
<gene>
    <name evidence="5" type="ORF">PNOK_0028000</name>
</gene>
<evidence type="ECO:0000256" key="2">
    <source>
        <dbReference type="PROSITE-ProRule" id="PRU00505"/>
    </source>
</evidence>
<evidence type="ECO:0000313" key="5">
    <source>
        <dbReference type="EMBL" id="PAV23212.1"/>
    </source>
</evidence>
<dbReference type="InParanoid" id="A0A286UUP2"/>